<sequence length="452" mass="52006">MAHSASRDLFPLLELKELIACLDGCNISMTEEAIARPNQNTVTALWKQVAFAFTSMQEDISFEALIASANKVYGPDYDGPEGPQYVEDMLSRQEKLLLVRAIYRLLKSCGVDDFALRDIVQPEFTRLRRQLSAVVNYARYRESRFSECGEKINEADNILAELGELDKENQQLREEIESSRVQHLIDLQSSEKVSARNTELELELVNLKKVQEGLAVEYQEHRNNRAQLTESLKKSEAEIATLSSEVQLLMKYAKSAEPDLAGSNEAMEQTINEVKTQVQNMENKMRALTATLDMLLDIENDVKTAIRFLEECNVESEKERRVMVQRAELIEKMERLKAEVNDSQHSVNRIERQLQAIAEKVTRVNEQRAQQKQEVDERRRILYEESAKLSADRSVRSSELSKLVDSAENREQFIATQKRLVDNEIRKFEEDSEKLAHWTSDFIKRVGQQLTV</sequence>
<evidence type="ECO:0000256" key="6">
    <source>
        <dbReference type="ARBA" id="ARBA00022776"/>
    </source>
</evidence>
<evidence type="ECO:0000256" key="11">
    <source>
        <dbReference type="SAM" id="Coils"/>
    </source>
</evidence>
<organism evidence="14 15">
    <name type="scientific">Tortispora caseinolytica NRRL Y-17796</name>
    <dbReference type="NCBI Taxonomy" id="767744"/>
    <lineage>
        <taxon>Eukaryota</taxon>
        <taxon>Fungi</taxon>
        <taxon>Dikarya</taxon>
        <taxon>Ascomycota</taxon>
        <taxon>Saccharomycotina</taxon>
        <taxon>Trigonopsidomycetes</taxon>
        <taxon>Trigonopsidales</taxon>
        <taxon>Trigonopsidaceae</taxon>
        <taxon>Tortispora</taxon>
    </lineage>
</organism>
<dbReference type="Proteomes" id="UP000095023">
    <property type="component" value="Unassembled WGS sequence"/>
</dbReference>
<keyword evidence="9" id="KW-0131">Cell cycle</keyword>
<evidence type="ECO:0000313" key="15">
    <source>
        <dbReference type="Proteomes" id="UP000095023"/>
    </source>
</evidence>
<dbReference type="Pfam" id="PF18595">
    <property type="entry name" value="Nuf2_DHR10-like"/>
    <property type="match status" value="1"/>
</dbReference>
<dbReference type="InterPro" id="IPR038275">
    <property type="entry name" value="Nuf2_N_sf"/>
</dbReference>
<keyword evidence="7 11" id="KW-0175">Coiled coil</keyword>
<evidence type="ECO:0000259" key="13">
    <source>
        <dbReference type="Pfam" id="PF18595"/>
    </source>
</evidence>
<evidence type="ECO:0000256" key="5">
    <source>
        <dbReference type="ARBA" id="ARBA00022618"/>
    </source>
</evidence>
<dbReference type="Pfam" id="PF03800">
    <property type="entry name" value="Nuf2"/>
    <property type="match status" value="1"/>
</dbReference>
<dbReference type="InterPro" id="IPR005549">
    <property type="entry name" value="Kinetochore_Nuf2_N"/>
</dbReference>
<dbReference type="EMBL" id="KV453843">
    <property type="protein sequence ID" value="ODV89208.1"/>
    <property type="molecule type" value="Genomic_DNA"/>
</dbReference>
<feature type="coiled-coil region" evidence="11">
    <location>
        <begin position="155"/>
        <end position="374"/>
    </location>
</feature>
<evidence type="ECO:0000256" key="8">
    <source>
        <dbReference type="ARBA" id="ARBA00023242"/>
    </source>
</evidence>
<dbReference type="GO" id="GO:0005634">
    <property type="term" value="C:nucleus"/>
    <property type="evidence" value="ECO:0007669"/>
    <property type="project" value="UniProtKB-SubCell"/>
</dbReference>
<evidence type="ECO:0000256" key="9">
    <source>
        <dbReference type="ARBA" id="ARBA00023306"/>
    </source>
</evidence>
<evidence type="ECO:0000256" key="3">
    <source>
        <dbReference type="ARBA" id="ARBA00005498"/>
    </source>
</evidence>
<keyword evidence="10" id="KW-0137">Centromere</keyword>
<evidence type="ECO:0000256" key="7">
    <source>
        <dbReference type="ARBA" id="ARBA00023054"/>
    </source>
</evidence>
<comment type="similarity">
    <text evidence="3">Belongs to the NUF2 family.</text>
</comment>
<accession>A0A1E4TC37</accession>
<dbReference type="Gene3D" id="1.10.418.60">
    <property type="entry name" value="Ncd80 complex, Nuf2 subunit"/>
    <property type="match status" value="1"/>
</dbReference>
<keyword evidence="15" id="KW-1185">Reference proteome</keyword>
<feature type="domain" description="Kinetochore protein Nuf2 N-terminal" evidence="12">
    <location>
        <begin position="8"/>
        <end position="155"/>
    </location>
</feature>
<evidence type="ECO:0000256" key="1">
    <source>
        <dbReference type="ARBA" id="ARBA00004123"/>
    </source>
</evidence>
<gene>
    <name evidence="14" type="ORF">CANCADRAFT_3841</name>
</gene>
<name>A0A1E4TC37_9ASCO</name>
<dbReference type="GO" id="GO:0031262">
    <property type="term" value="C:Ndc80 complex"/>
    <property type="evidence" value="ECO:0007669"/>
    <property type="project" value="InterPro"/>
</dbReference>
<keyword evidence="4" id="KW-0158">Chromosome</keyword>
<keyword evidence="8" id="KW-0539">Nucleus</keyword>
<dbReference type="InterPro" id="IPR041112">
    <property type="entry name" value="Nuf2_DHR10-like"/>
</dbReference>
<dbReference type="AlphaFoldDB" id="A0A1E4TC37"/>
<keyword evidence="5" id="KW-0132">Cell division</keyword>
<evidence type="ECO:0000256" key="4">
    <source>
        <dbReference type="ARBA" id="ARBA00022454"/>
    </source>
</evidence>
<evidence type="ECO:0000256" key="10">
    <source>
        <dbReference type="ARBA" id="ARBA00023328"/>
    </source>
</evidence>
<reference evidence="15" key="1">
    <citation type="submission" date="2016-02" db="EMBL/GenBank/DDBJ databases">
        <title>Comparative genomics of biotechnologically important yeasts.</title>
        <authorList>
            <consortium name="DOE Joint Genome Institute"/>
            <person name="Riley R."/>
            <person name="Haridas S."/>
            <person name="Wolfe K.H."/>
            <person name="Lopes M.R."/>
            <person name="Hittinger C.T."/>
            <person name="Goker M."/>
            <person name="Salamov A."/>
            <person name="Wisecaver J."/>
            <person name="Long T.M."/>
            <person name="Aerts A.L."/>
            <person name="Barry K."/>
            <person name="Choi C."/>
            <person name="Clum A."/>
            <person name="Coughlan A.Y."/>
            <person name="Deshpande S."/>
            <person name="Douglass A.P."/>
            <person name="Hanson S.J."/>
            <person name="Klenk H.-P."/>
            <person name="Labutti K."/>
            <person name="Lapidus A."/>
            <person name="Lindquist E."/>
            <person name="Lipzen A."/>
            <person name="Meier-Kolthoff J.P."/>
            <person name="Ohm R.A."/>
            <person name="Otillar R.P."/>
            <person name="Pangilinan J."/>
            <person name="Peng Y."/>
            <person name="Rokas A."/>
            <person name="Rosa C.A."/>
            <person name="Scheuner C."/>
            <person name="Sibirny A.A."/>
            <person name="Slot J.C."/>
            <person name="Stielow J.B."/>
            <person name="Sun H."/>
            <person name="Kurtzman C.P."/>
            <person name="Blackwell M."/>
            <person name="Jeffries T.W."/>
            <person name="Grigoriev I.V."/>
        </authorList>
    </citation>
    <scope>NUCLEOTIDE SEQUENCE [LARGE SCALE GENOMIC DNA]</scope>
    <source>
        <strain evidence="15">NRRL Y-17796</strain>
    </source>
</reference>
<evidence type="ECO:0000256" key="2">
    <source>
        <dbReference type="ARBA" id="ARBA00004584"/>
    </source>
</evidence>
<dbReference type="GO" id="GO:0051301">
    <property type="term" value="P:cell division"/>
    <property type="evidence" value="ECO:0007669"/>
    <property type="project" value="UniProtKB-KW"/>
</dbReference>
<evidence type="ECO:0000259" key="12">
    <source>
        <dbReference type="Pfam" id="PF03800"/>
    </source>
</evidence>
<evidence type="ECO:0000313" key="14">
    <source>
        <dbReference type="EMBL" id="ODV89208.1"/>
    </source>
</evidence>
<keyword evidence="6" id="KW-0498">Mitosis</keyword>
<proteinExistence type="inferred from homology"/>
<feature type="domain" description="Nuf2 DHR10-like" evidence="13">
    <location>
        <begin position="269"/>
        <end position="378"/>
    </location>
</feature>
<comment type="subcellular location">
    <subcellularLocation>
        <location evidence="2">Chromosome</location>
        <location evidence="2">Centromere</location>
    </subcellularLocation>
    <subcellularLocation>
        <location evidence="1">Nucleus</location>
    </subcellularLocation>
</comment>
<protein>
    <submittedName>
        <fullName evidence="14">Uncharacterized protein</fullName>
    </submittedName>
</protein>
<dbReference type="OrthoDB" id="8194677at2759"/>